<evidence type="ECO:0000256" key="6">
    <source>
        <dbReference type="ARBA" id="ARBA00023098"/>
    </source>
</evidence>
<keyword evidence="12" id="KW-1185">Reference proteome</keyword>
<dbReference type="PANTHER" id="PTHR10728">
    <property type="entry name" value="CYTOSOLIC PHOSPHOLIPASE A2"/>
    <property type="match status" value="1"/>
</dbReference>
<dbReference type="Pfam" id="PF01735">
    <property type="entry name" value="PLA2_B"/>
    <property type="match status" value="1"/>
</dbReference>
<keyword evidence="4 8" id="KW-0378">Hydrolase</keyword>
<feature type="signal peptide" evidence="9">
    <location>
        <begin position="1"/>
        <end position="19"/>
    </location>
</feature>
<evidence type="ECO:0000256" key="4">
    <source>
        <dbReference type="ARBA" id="ARBA00022801"/>
    </source>
</evidence>
<name>A0ABR1YJG7_9PEZI</name>
<evidence type="ECO:0000256" key="5">
    <source>
        <dbReference type="ARBA" id="ARBA00022963"/>
    </source>
</evidence>
<evidence type="ECO:0000259" key="10">
    <source>
        <dbReference type="PROSITE" id="PS51210"/>
    </source>
</evidence>
<evidence type="ECO:0000313" key="11">
    <source>
        <dbReference type="EMBL" id="KAK8231953.1"/>
    </source>
</evidence>
<feature type="chain" id="PRO_5044964334" description="Lysophospholipase" evidence="9">
    <location>
        <begin position="20"/>
        <end position="531"/>
    </location>
</feature>
<sequence length="531" mass="56170">MALLKLCSLSFLLSSAVFAADYAPVSSSCPSSSTTLVREASSGLSTEESTWAEARKAIADEALATWLAKQNSAWAEATTLPKLALSSSGGGYRAMLGGAGVIKGFDSRDSNVSTSGLWQALTYHAGLSGGAWLVASVAGNNWPTVSSLVTGLWNDTLDETLLLAEGLDGAIDIVANLKAKEKAGFDTTLTDSWGRLLSYQILYGDDGGVNKTLSGIAEFTEYTSHNAPFPIMTSTGVEVWDGQCSPDALGTQYEFSPLEFGSWDSGVAAFVPTEYLGSSLSNGAPSGSDCVTGYDQLGYMFGTSSSLFNLACIPADVNATEIGTLLYEILIKVHEAATKDLFGVFPNPFYEYTTSSDVSAQDTLYLVDGAESGQNIPLWPLIQPARGIDVIFANDLSADTDYNWPNGTEILQTYTTATAEGLTTMPQIPSVDTFLSEGLNTRPVFFGCNDADVITIIYLPNYNYSYASNVSTLQLEYEATETAALVANGVEIASYGGKADFGPCLACGIMQKSGATLPSECTDCLASYCYN</sequence>
<evidence type="ECO:0000256" key="7">
    <source>
        <dbReference type="ARBA" id="ARBA00023180"/>
    </source>
</evidence>
<dbReference type="Gene3D" id="3.40.1090.10">
    <property type="entry name" value="Cytosolic phospholipase A2 catalytic domain"/>
    <property type="match status" value="1"/>
</dbReference>
<dbReference type="InterPro" id="IPR002642">
    <property type="entry name" value="LysoPLipase_cat_dom"/>
</dbReference>
<comment type="catalytic activity">
    <reaction evidence="9">
        <text>a 1-acyl-sn-glycero-3-phosphocholine + H2O = sn-glycerol 3-phosphocholine + a fatty acid + H(+)</text>
        <dbReference type="Rhea" id="RHEA:15177"/>
        <dbReference type="ChEBI" id="CHEBI:15377"/>
        <dbReference type="ChEBI" id="CHEBI:15378"/>
        <dbReference type="ChEBI" id="CHEBI:16870"/>
        <dbReference type="ChEBI" id="CHEBI:28868"/>
        <dbReference type="ChEBI" id="CHEBI:58168"/>
        <dbReference type="EC" id="3.1.1.5"/>
    </reaction>
</comment>
<dbReference type="SUPFAM" id="SSF52151">
    <property type="entry name" value="FabD/lysophospholipase-like"/>
    <property type="match status" value="1"/>
</dbReference>
<dbReference type="PANTHER" id="PTHR10728:SF33">
    <property type="entry name" value="LYSOPHOSPHOLIPASE 1-RELATED"/>
    <property type="match status" value="1"/>
</dbReference>
<feature type="domain" description="PLA2c" evidence="10">
    <location>
        <begin position="28"/>
        <end position="531"/>
    </location>
</feature>
<keyword evidence="6 8" id="KW-0443">Lipid metabolism</keyword>
<dbReference type="Proteomes" id="UP001492380">
    <property type="component" value="Unassembled WGS sequence"/>
</dbReference>
<reference evidence="11 12" key="1">
    <citation type="submission" date="2024-04" db="EMBL/GenBank/DDBJ databases">
        <title>Phyllosticta paracitricarpa is synonymous to the EU quarantine fungus P. citricarpa based on phylogenomic analyses.</title>
        <authorList>
            <consortium name="Lawrence Berkeley National Laboratory"/>
            <person name="Van Ingen-Buijs V.A."/>
            <person name="Van Westerhoven A.C."/>
            <person name="Haridas S."/>
            <person name="Skiadas P."/>
            <person name="Martin F."/>
            <person name="Groenewald J.Z."/>
            <person name="Crous P.W."/>
            <person name="Seidl M.F."/>
        </authorList>
    </citation>
    <scope>NUCLEOTIDE SEQUENCE [LARGE SCALE GENOMIC DNA]</scope>
    <source>
        <strain evidence="11 12">CBS 123374</strain>
    </source>
</reference>
<keyword evidence="5 8" id="KW-0442">Lipid degradation</keyword>
<evidence type="ECO:0000256" key="8">
    <source>
        <dbReference type="PROSITE-ProRule" id="PRU00555"/>
    </source>
</evidence>
<evidence type="ECO:0000256" key="1">
    <source>
        <dbReference type="ARBA" id="ARBA00008780"/>
    </source>
</evidence>
<proteinExistence type="inferred from homology"/>
<comment type="similarity">
    <text evidence="1 9">Belongs to the lysophospholipase family.</text>
</comment>
<evidence type="ECO:0000256" key="2">
    <source>
        <dbReference type="ARBA" id="ARBA00013274"/>
    </source>
</evidence>
<protein>
    <recommendedName>
        <fullName evidence="2 9">Lysophospholipase</fullName>
        <ecNumber evidence="2 9">3.1.1.5</ecNumber>
    </recommendedName>
</protein>
<evidence type="ECO:0000313" key="12">
    <source>
        <dbReference type="Proteomes" id="UP001492380"/>
    </source>
</evidence>
<keyword evidence="7" id="KW-0325">Glycoprotein</keyword>
<evidence type="ECO:0000256" key="3">
    <source>
        <dbReference type="ARBA" id="ARBA00022729"/>
    </source>
</evidence>
<dbReference type="SMART" id="SM00022">
    <property type="entry name" value="PLAc"/>
    <property type="match status" value="1"/>
</dbReference>
<dbReference type="EMBL" id="JBBWRZ010000007">
    <property type="protein sequence ID" value="KAK8231953.1"/>
    <property type="molecule type" value="Genomic_DNA"/>
</dbReference>
<dbReference type="PROSITE" id="PS51210">
    <property type="entry name" value="PLA2C"/>
    <property type="match status" value="1"/>
</dbReference>
<gene>
    <name evidence="11" type="ORF">HDK90DRAFT_416663</name>
</gene>
<organism evidence="11 12">
    <name type="scientific">Phyllosticta capitalensis</name>
    <dbReference type="NCBI Taxonomy" id="121624"/>
    <lineage>
        <taxon>Eukaryota</taxon>
        <taxon>Fungi</taxon>
        <taxon>Dikarya</taxon>
        <taxon>Ascomycota</taxon>
        <taxon>Pezizomycotina</taxon>
        <taxon>Dothideomycetes</taxon>
        <taxon>Dothideomycetes incertae sedis</taxon>
        <taxon>Botryosphaeriales</taxon>
        <taxon>Phyllostictaceae</taxon>
        <taxon>Phyllosticta</taxon>
    </lineage>
</organism>
<keyword evidence="3 9" id="KW-0732">Signal</keyword>
<dbReference type="EC" id="3.1.1.5" evidence="2 9"/>
<accession>A0ABR1YJG7</accession>
<evidence type="ECO:0000256" key="9">
    <source>
        <dbReference type="RuleBase" id="RU362103"/>
    </source>
</evidence>
<dbReference type="InterPro" id="IPR016035">
    <property type="entry name" value="Acyl_Trfase/lysoPLipase"/>
</dbReference>
<comment type="caution">
    <text evidence="11">The sequence shown here is derived from an EMBL/GenBank/DDBJ whole genome shotgun (WGS) entry which is preliminary data.</text>
</comment>